<keyword evidence="1" id="KW-0677">Repeat</keyword>
<dbReference type="SUPFAM" id="SSF101898">
    <property type="entry name" value="NHL repeat"/>
    <property type="match status" value="1"/>
</dbReference>
<protein>
    <submittedName>
        <fullName evidence="2">Uncharacterized protein</fullName>
    </submittedName>
</protein>
<sequence>MAVAPDGTVYVADTTNHRIRKIT</sequence>
<evidence type="ECO:0000313" key="3">
    <source>
        <dbReference type="Proteomes" id="UP000727993"/>
    </source>
</evidence>
<gene>
    <name evidence="2" type="ORF">IPN02_06600</name>
</gene>
<evidence type="ECO:0000313" key="2">
    <source>
        <dbReference type="EMBL" id="MBK9296515.1"/>
    </source>
</evidence>
<comment type="caution">
    <text evidence="2">The sequence shown here is derived from an EMBL/GenBank/DDBJ whole genome shotgun (WGS) entry which is preliminary data.</text>
</comment>
<evidence type="ECO:0000256" key="1">
    <source>
        <dbReference type="ARBA" id="ARBA00022737"/>
    </source>
</evidence>
<proteinExistence type="predicted"/>
<name>A0A936NAR1_9ACTN</name>
<dbReference type="EMBL" id="JADJZA010000002">
    <property type="protein sequence ID" value="MBK9296515.1"/>
    <property type="molecule type" value="Genomic_DNA"/>
</dbReference>
<accession>A0A936NAR1</accession>
<dbReference type="InterPro" id="IPR001258">
    <property type="entry name" value="NHL_repeat"/>
</dbReference>
<dbReference type="Proteomes" id="UP000727993">
    <property type="component" value="Unassembled WGS sequence"/>
</dbReference>
<dbReference type="Pfam" id="PF01436">
    <property type="entry name" value="NHL"/>
    <property type="match status" value="1"/>
</dbReference>
<dbReference type="Gene3D" id="2.120.10.30">
    <property type="entry name" value="TolB, C-terminal domain"/>
    <property type="match status" value="1"/>
</dbReference>
<dbReference type="AlphaFoldDB" id="A0A936NAR1"/>
<organism evidence="2 3">
    <name type="scientific">Candidatus Neomicrothrix subdominans</name>
    <dbReference type="NCBI Taxonomy" id="2954438"/>
    <lineage>
        <taxon>Bacteria</taxon>
        <taxon>Bacillati</taxon>
        <taxon>Actinomycetota</taxon>
        <taxon>Acidimicrobiia</taxon>
        <taxon>Acidimicrobiales</taxon>
        <taxon>Microthrixaceae</taxon>
        <taxon>Candidatus Neomicrothrix</taxon>
    </lineage>
</organism>
<dbReference type="InterPro" id="IPR011042">
    <property type="entry name" value="6-blade_b-propeller_TolB-like"/>
</dbReference>
<reference evidence="2 3" key="1">
    <citation type="submission" date="2020-10" db="EMBL/GenBank/DDBJ databases">
        <title>Connecting structure to function with the recovery of over 1000 high-quality activated sludge metagenome-assembled genomes encoding full-length rRNA genes using long-read sequencing.</title>
        <authorList>
            <person name="Singleton C.M."/>
            <person name="Petriglieri F."/>
            <person name="Kristensen J.M."/>
            <person name="Kirkegaard R.H."/>
            <person name="Michaelsen T.Y."/>
            <person name="Andersen M.H."/>
            <person name="Karst S.M."/>
            <person name="Dueholm M.S."/>
            <person name="Nielsen P.H."/>
            <person name="Albertsen M."/>
        </authorList>
    </citation>
    <scope>NUCLEOTIDE SEQUENCE [LARGE SCALE GENOMIC DNA]</scope>
    <source>
        <strain evidence="2">Lyne_18-Q3-R50-59_MAXAC.006</strain>
    </source>
</reference>